<accession>A0AAT9FK71</accession>
<dbReference type="InterPro" id="IPR043141">
    <property type="entry name" value="Ribosomal_uL10-like_sf"/>
</dbReference>
<evidence type="ECO:0000313" key="7">
    <source>
        <dbReference type="EMBL" id="BDS06356.1"/>
    </source>
</evidence>
<comment type="subunit">
    <text evidence="6">Part of the ribosomal stalk of the 50S ribosomal subunit. The N-terminus interacts with L11 and the large rRNA to form the base of the stalk. The C-terminus forms an elongated spine to which L12 dimers bind in a sequential fashion forming a multimeric L10(L12)X complex.</text>
</comment>
<evidence type="ECO:0000256" key="4">
    <source>
        <dbReference type="ARBA" id="ARBA00023274"/>
    </source>
</evidence>
<organism evidence="7">
    <name type="scientific">Oceaniferula spumae</name>
    <dbReference type="NCBI Taxonomy" id="2979115"/>
    <lineage>
        <taxon>Bacteria</taxon>
        <taxon>Pseudomonadati</taxon>
        <taxon>Verrucomicrobiota</taxon>
        <taxon>Verrucomicrobiia</taxon>
        <taxon>Verrucomicrobiales</taxon>
        <taxon>Verrucomicrobiaceae</taxon>
        <taxon>Oceaniferula</taxon>
    </lineage>
</organism>
<reference evidence="7" key="1">
    <citation type="submission" date="2024-07" db="EMBL/GenBank/DDBJ databases">
        <title>Complete genome sequence of Verrucomicrobiaceae bacterium NT6N.</title>
        <authorList>
            <person name="Huang C."/>
            <person name="Takami H."/>
            <person name="Hamasaki K."/>
        </authorList>
    </citation>
    <scope>NUCLEOTIDE SEQUENCE</scope>
    <source>
        <strain evidence="7">NT6N</strain>
    </source>
</reference>
<dbReference type="InterPro" id="IPR001790">
    <property type="entry name" value="Ribosomal_uL10"/>
</dbReference>
<dbReference type="KEGG" id="osu:NT6N_13960"/>
<dbReference type="SUPFAM" id="SSF160369">
    <property type="entry name" value="Ribosomal protein L10-like"/>
    <property type="match status" value="1"/>
</dbReference>
<evidence type="ECO:0000256" key="6">
    <source>
        <dbReference type="HAMAP-Rule" id="MF_00362"/>
    </source>
</evidence>
<dbReference type="PANTHER" id="PTHR11560">
    <property type="entry name" value="39S RIBOSOMAL PROTEIN L10, MITOCHONDRIAL"/>
    <property type="match status" value="1"/>
</dbReference>
<dbReference type="AlphaFoldDB" id="A0AAT9FK71"/>
<dbReference type="GO" id="GO:1990904">
    <property type="term" value="C:ribonucleoprotein complex"/>
    <property type="evidence" value="ECO:0007669"/>
    <property type="project" value="UniProtKB-KW"/>
</dbReference>
<evidence type="ECO:0000256" key="5">
    <source>
        <dbReference type="ARBA" id="ARBA00035202"/>
    </source>
</evidence>
<keyword evidence="3 6" id="KW-0689">Ribosomal protein</keyword>
<dbReference type="Gene3D" id="3.30.70.1730">
    <property type="match status" value="1"/>
</dbReference>
<comment type="function">
    <text evidence="1 6">Forms part of the ribosomal stalk, playing a central role in the interaction of the ribosome with GTP-bound translation factors.</text>
</comment>
<dbReference type="Pfam" id="PF00466">
    <property type="entry name" value="Ribosomal_L10"/>
    <property type="match status" value="1"/>
</dbReference>
<dbReference type="GO" id="GO:0005840">
    <property type="term" value="C:ribosome"/>
    <property type="evidence" value="ECO:0007669"/>
    <property type="project" value="UniProtKB-KW"/>
</dbReference>
<keyword evidence="4 6" id="KW-0687">Ribonucleoprotein</keyword>
<protein>
    <recommendedName>
        <fullName evidence="5 6">Large ribosomal subunit protein uL10</fullName>
    </recommendedName>
</protein>
<dbReference type="EMBL" id="AP026866">
    <property type="protein sequence ID" value="BDS06356.1"/>
    <property type="molecule type" value="Genomic_DNA"/>
</dbReference>
<gene>
    <name evidence="6 7" type="primary">rplJ</name>
    <name evidence="7" type="ORF">NT6N_13960</name>
</gene>
<name>A0AAT9FK71_9BACT</name>
<dbReference type="HAMAP" id="MF_00362">
    <property type="entry name" value="Ribosomal_uL10"/>
    <property type="match status" value="1"/>
</dbReference>
<dbReference type="InterPro" id="IPR047865">
    <property type="entry name" value="Ribosomal_uL10_bac_type"/>
</dbReference>
<sequence>MNPDKKYIIDELFERVNSSPFVLVVDYTGMTVPEFDELRNRLGENGSECHVAKNSYMRKALENAKLPDISDQLLGQTAFVTGESDVCGAAKTIKNFVKEFKKPEVKTGILDGDVLDTAQITALADLPSREVLLATLLGTINAPATALVRVLNEPAASLARVIKAKHEG</sequence>
<evidence type="ECO:0000256" key="1">
    <source>
        <dbReference type="ARBA" id="ARBA00002633"/>
    </source>
</evidence>
<comment type="similarity">
    <text evidence="2 6">Belongs to the universal ribosomal protein uL10 family.</text>
</comment>
<keyword evidence="6" id="KW-0694">RNA-binding</keyword>
<dbReference type="GO" id="GO:0006412">
    <property type="term" value="P:translation"/>
    <property type="evidence" value="ECO:0007669"/>
    <property type="project" value="UniProtKB-UniRule"/>
</dbReference>
<dbReference type="InterPro" id="IPR022973">
    <property type="entry name" value="Ribosomal_uL10_bac"/>
</dbReference>
<dbReference type="NCBIfam" id="NF000955">
    <property type="entry name" value="PRK00099.1-1"/>
    <property type="match status" value="1"/>
</dbReference>
<dbReference type="CDD" id="cd05797">
    <property type="entry name" value="Ribosomal_L10"/>
    <property type="match status" value="1"/>
</dbReference>
<dbReference type="Gene3D" id="6.10.250.290">
    <property type="match status" value="1"/>
</dbReference>
<keyword evidence="6" id="KW-0699">rRNA-binding</keyword>
<evidence type="ECO:0000256" key="2">
    <source>
        <dbReference type="ARBA" id="ARBA00008889"/>
    </source>
</evidence>
<proteinExistence type="inferred from homology"/>
<dbReference type="GO" id="GO:0070180">
    <property type="term" value="F:large ribosomal subunit rRNA binding"/>
    <property type="evidence" value="ECO:0007669"/>
    <property type="project" value="UniProtKB-UniRule"/>
</dbReference>
<evidence type="ECO:0000256" key="3">
    <source>
        <dbReference type="ARBA" id="ARBA00022980"/>
    </source>
</evidence>